<name>A0A5B8VCQ4_9BACT</name>
<dbReference type="RefSeq" id="WP_147192074.1">
    <property type="nucleotide sequence ID" value="NZ_CP042435.1"/>
</dbReference>
<dbReference type="Proteomes" id="UP000321533">
    <property type="component" value="Chromosome"/>
</dbReference>
<dbReference type="KEGG" id="pgin:FRZ67_18660"/>
<evidence type="ECO:0000313" key="2">
    <source>
        <dbReference type="Proteomes" id="UP000321533"/>
    </source>
</evidence>
<keyword evidence="2" id="KW-1185">Reference proteome</keyword>
<evidence type="ECO:0000313" key="1">
    <source>
        <dbReference type="EMBL" id="QEC69234.1"/>
    </source>
</evidence>
<sequence length="88" mass="9910">MPAANDKRALSDIITIEGRTIHDIADVNERQQIMDLVQALDPLKAQILSEREAAITILKSGYIIVNGFKDLRAVQRVRKVLKERMPEG</sequence>
<organism evidence="1 2">
    <name type="scientific">Panacibacter ginsenosidivorans</name>
    <dbReference type="NCBI Taxonomy" id="1813871"/>
    <lineage>
        <taxon>Bacteria</taxon>
        <taxon>Pseudomonadati</taxon>
        <taxon>Bacteroidota</taxon>
        <taxon>Chitinophagia</taxon>
        <taxon>Chitinophagales</taxon>
        <taxon>Chitinophagaceae</taxon>
        <taxon>Panacibacter</taxon>
    </lineage>
</organism>
<protein>
    <submittedName>
        <fullName evidence="1">Uncharacterized protein</fullName>
    </submittedName>
</protein>
<accession>A0A5B8VCQ4</accession>
<dbReference type="EMBL" id="CP042435">
    <property type="protein sequence ID" value="QEC69234.1"/>
    <property type="molecule type" value="Genomic_DNA"/>
</dbReference>
<dbReference type="AlphaFoldDB" id="A0A5B8VCQ4"/>
<proteinExistence type="predicted"/>
<reference evidence="1 2" key="1">
    <citation type="journal article" date="2016" name="Int. J. Syst. Evol. Microbiol.">
        <title>Panacibacter ginsenosidivorans gen. nov., sp. nov., with ginsenoside converting activity isolated from soil of a ginseng field.</title>
        <authorList>
            <person name="Siddiqi M.Z."/>
            <person name="Muhammad Shafi S."/>
            <person name="Choi K.D."/>
            <person name="Im W.T."/>
        </authorList>
    </citation>
    <scope>NUCLEOTIDE SEQUENCE [LARGE SCALE GENOMIC DNA]</scope>
    <source>
        <strain evidence="1 2">Gsoil1550</strain>
    </source>
</reference>
<gene>
    <name evidence="1" type="ORF">FRZ67_18660</name>
</gene>